<dbReference type="SUPFAM" id="SSF46626">
    <property type="entry name" value="Cytochrome c"/>
    <property type="match status" value="2"/>
</dbReference>
<comment type="PTM">
    <text evidence="8">Binds 2 heme groups per subunit.</text>
</comment>
<feature type="domain" description="Cytochrome c" evidence="11">
    <location>
        <begin position="209"/>
        <end position="353"/>
    </location>
</feature>
<dbReference type="Pfam" id="PF03150">
    <property type="entry name" value="CCP_MauG"/>
    <property type="match status" value="1"/>
</dbReference>
<dbReference type="GO" id="GO:0004130">
    <property type="term" value="F:cytochrome-c peroxidase activity"/>
    <property type="evidence" value="ECO:0007669"/>
    <property type="project" value="UniProtKB-EC"/>
</dbReference>
<dbReference type="InterPro" id="IPR051395">
    <property type="entry name" value="Cytochrome_c_Peroxidase/MauG"/>
</dbReference>
<accession>A0A841EL14</accession>
<evidence type="ECO:0000256" key="9">
    <source>
        <dbReference type="PIRSR" id="PIRSR000294-2"/>
    </source>
</evidence>
<evidence type="ECO:0000256" key="7">
    <source>
        <dbReference type="ARBA" id="ARBA00023004"/>
    </source>
</evidence>
<evidence type="ECO:0000256" key="3">
    <source>
        <dbReference type="ARBA" id="ARBA00022723"/>
    </source>
</evidence>
<evidence type="ECO:0000256" key="8">
    <source>
        <dbReference type="PIRSR" id="PIRSR000294-1"/>
    </source>
</evidence>
<feature type="chain" id="PRO_5033037047" evidence="10">
    <location>
        <begin position="25"/>
        <end position="365"/>
    </location>
</feature>
<keyword evidence="12" id="KW-0575">Peroxidase</keyword>
<dbReference type="GO" id="GO:0009055">
    <property type="term" value="F:electron transfer activity"/>
    <property type="evidence" value="ECO:0007669"/>
    <property type="project" value="InterPro"/>
</dbReference>
<comment type="cofactor">
    <cofactor evidence="8">
        <name>heme</name>
        <dbReference type="ChEBI" id="CHEBI:30413"/>
    </cofactor>
    <text evidence="8">Binds 2 heme groups.</text>
</comment>
<keyword evidence="4 10" id="KW-0732">Signal</keyword>
<keyword evidence="7 9" id="KW-0408">Iron</keyword>
<comment type="subcellular location">
    <subcellularLocation>
        <location evidence="1">Periplasm</location>
    </subcellularLocation>
</comment>
<dbReference type="EC" id="1.11.1.5" evidence="12"/>
<evidence type="ECO:0000256" key="10">
    <source>
        <dbReference type="SAM" id="SignalP"/>
    </source>
</evidence>
<dbReference type="GO" id="GO:0042597">
    <property type="term" value="C:periplasmic space"/>
    <property type="evidence" value="ECO:0007669"/>
    <property type="project" value="UniProtKB-SubCell"/>
</dbReference>
<organism evidence="12 13">
    <name type="scientific">Arcicella rosea</name>
    <dbReference type="NCBI Taxonomy" id="502909"/>
    <lineage>
        <taxon>Bacteria</taxon>
        <taxon>Pseudomonadati</taxon>
        <taxon>Bacteroidota</taxon>
        <taxon>Cytophagia</taxon>
        <taxon>Cytophagales</taxon>
        <taxon>Flectobacillaceae</taxon>
        <taxon>Arcicella</taxon>
    </lineage>
</organism>
<feature type="binding site" description="axial binding residue" evidence="9">
    <location>
        <position position="81"/>
    </location>
    <ligand>
        <name>heme c</name>
        <dbReference type="ChEBI" id="CHEBI:61717"/>
        <label>1</label>
    </ligand>
    <ligandPart>
        <name>Fe</name>
        <dbReference type="ChEBI" id="CHEBI:18248"/>
    </ligandPart>
</feature>
<name>A0A841EL14_9BACT</name>
<dbReference type="PANTHER" id="PTHR30600">
    <property type="entry name" value="CYTOCHROME C PEROXIDASE-RELATED"/>
    <property type="match status" value="1"/>
</dbReference>
<feature type="binding site" description="covalent" evidence="8">
    <location>
        <position position="77"/>
    </location>
    <ligand>
        <name>heme c</name>
        <dbReference type="ChEBI" id="CHEBI:61717"/>
        <label>1</label>
    </ligand>
</feature>
<dbReference type="GO" id="GO:0046872">
    <property type="term" value="F:metal ion binding"/>
    <property type="evidence" value="ECO:0007669"/>
    <property type="project" value="UniProtKB-KW"/>
</dbReference>
<feature type="binding site" description="covalent" evidence="8">
    <location>
        <position position="80"/>
    </location>
    <ligand>
        <name>heme c</name>
        <dbReference type="ChEBI" id="CHEBI:61717"/>
        <label>1</label>
    </ligand>
</feature>
<evidence type="ECO:0000256" key="6">
    <source>
        <dbReference type="ARBA" id="ARBA00023002"/>
    </source>
</evidence>
<feature type="binding site" description="axial binding residue" evidence="9">
    <location>
        <position position="226"/>
    </location>
    <ligand>
        <name>heme c</name>
        <dbReference type="ChEBI" id="CHEBI:61717"/>
        <label>2</label>
    </ligand>
    <ligandPart>
        <name>Fe</name>
        <dbReference type="ChEBI" id="CHEBI:18248"/>
    </ligandPart>
</feature>
<comment type="caution">
    <text evidence="12">The sequence shown here is derived from an EMBL/GenBank/DDBJ whole genome shotgun (WGS) entry which is preliminary data.</text>
</comment>
<evidence type="ECO:0000256" key="5">
    <source>
        <dbReference type="ARBA" id="ARBA00022764"/>
    </source>
</evidence>
<keyword evidence="13" id="KW-1185">Reference proteome</keyword>
<dbReference type="Gene3D" id="1.10.760.10">
    <property type="entry name" value="Cytochrome c-like domain"/>
    <property type="match status" value="2"/>
</dbReference>
<proteinExistence type="predicted"/>
<dbReference type="InterPro" id="IPR036909">
    <property type="entry name" value="Cyt_c-like_dom_sf"/>
</dbReference>
<protein>
    <submittedName>
        <fullName evidence="12">Cytochrome c peroxidase</fullName>
        <ecNumber evidence="12">1.11.1.5</ecNumber>
    </submittedName>
</protein>
<dbReference type="PANTHER" id="PTHR30600:SF10">
    <property type="entry name" value="BLL6722 PROTEIN"/>
    <property type="match status" value="1"/>
</dbReference>
<dbReference type="InterPro" id="IPR004852">
    <property type="entry name" value="Di-haem_cyt_c_peroxidsae"/>
</dbReference>
<evidence type="ECO:0000256" key="1">
    <source>
        <dbReference type="ARBA" id="ARBA00004418"/>
    </source>
</evidence>
<reference evidence="12 13" key="1">
    <citation type="submission" date="2020-08" db="EMBL/GenBank/DDBJ databases">
        <title>Functional genomics of gut bacteria from endangered species of beetles.</title>
        <authorList>
            <person name="Carlos-Shanley C."/>
        </authorList>
    </citation>
    <scope>NUCLEOTIDE SEQUENCE [LARGE SCALE GENOMIC DNA]</scope>
    <source>
        <strain evidence="12 13">S00070</strain>
    </source>
</reference>
<evidence type="ECO:0000313" key="12">
    <source>
        <dbReference type="EMBL" id="MBB6002099.1"/>
    </source>
</evidence>
<dbReference type="AlphaFoldDB" id="A0A841EL14"/>
<dbReference type="PIRSF" id="PIRSF000294">
    <property type="entry name" value="Cytochrome-c_peroxidase"/>
    <property type="match status" value="1"/>
</dbReference>
<keyword evidence="3 9" id="KW-0479">Metal-binding</keyword>
<dbReference type="PROSITE" id="PS51257">
    <property type="entry name" value="PROKAR_LIPOPROTEIN"/>
    <property type="match status" value="1"/>
</dbReference>
<dbReference type="PROSITE" id="PS51007">
    <property type="entry name" value="CYTC"/>
    <property type="match status" value="1"/>
</dbReference>
<feature type="binding site" description="covalent" evidence="8">
    <location>
        <position position="222"/>
    </location>
    <ligand>
        <name>heme c</name>
        <dbReference type="ChEBI" id="CHEBI:61717"/>
        <label>2</label>
    </ligand>
</feature>
<dbReference type="Proteomes" id="UP000524404">
    <property type="component" value="Unassembled WGS sequence"/>
</dbReference>
<feature type="signal peptide" evidence="10">
    <location>
        <begin position="1"/>
        <end position="24"/>
    </location>
</feature>
<keyword evidence="2 8" id="KW-0349">Heme</keyword>
<dbReference type="GO" id="GO:0020037">
    <property type="term" value="F:heme binding"/>
    <property type="evidence" value="ECO:0007669"/>
    <property type="project" value="InterPro"/>
</dbReference>
<dbReference type="InterPro" id="IPR026259">
    <property type="entry name" value="MauG/Cytc_peroxidase"/>
</dbReference>
<gene>
    <name evidence="12" type="ORF">HNP25_000748</name>
</gene>
<sequence>MKNLFLTTSILLLFLMVFSCSKQPDVVIEPEKLFYQPSNFQSPVYKIEKNPITKEGFELGKSLFYDGILSRDGSMSCGECHRQDFGFTHHLHDLSHGIDDQIGLRNSSSLQNLAWEKTFGWDGGVFDLDLFAISPIENPVEMDDKVPNVLEKLRKTEKYPVMFKNAFGSTEITSERFLKALSQFLLSLVSANSRYDKFMRKEEGVIFNATELAGMELFKQKCSSCHAGELFSDGSFRNNGLPPTERQQVVYRMVDGVKKAFIEPVIDDGRMRVTEMPEDKNKFKVPSLRNVEATKPYMHDGRFQTLDEVMNHYMTTVTATQNLDPLLNQNGKLGIPLTATEKTQIIAFLRTLTDREFLTDKRFTP</sequence>
<evidence type="ECO:0000313" key="13">
    <source>
        <dbReference type="Proteomes" id="UP000524404"/>
    </source>
</evidence>
<dbReference type="RefSeq" id="WP_184130460.1">
    <property type="nucleotide sequence ID" value="NZ_JACHKT010000003.1"/>
</dbReference>
<feature type="binding site" description="covalent" evidence="8">
    <location>
        <position position="225"/>
    </location>
    <ligand>
        <name>heme c</name>
        <dbReference type="ChEBI" id="CHEBI:61717"/>
        <label>2</label>
    </ligand>
</feature>
<dbReference type="InterPro" id="IPR009056">
    <property type="entry name" value="Cyt_c-like_dom"/>
</dbReference>
<evidence type="ECO:0000256" key="2">
    <source>
        <dbReference type="ARBA" id="ARBA00022617"/>
    </source>
</evidence>
<keyword evidence="5" id="KW-0574">Periplasm</keyword>
<evidence type="ECO:0000259" key="11">
    <source>
        <dbReference type="PROSITE" id="PS51007"/>
    </source>
</evidence>
<keyword evidence="6 12" id="KW-0560">Oxidoreductase</keyword>
<evidence type="ECO:0000256" key="4">
    <source>
        <dbReference type="ARBA" id="ARBA00022729"/>
    </source>
</evidence>
<dbReference type="EMBL" id="JACHKT010000003">
    <property type="protein sequence ID" value="MBB6002099.1"/>
    <property type="molecule type" value="Genomic_DNA"/>
</dbReference>